<reference evidence="1" key="1">
    <citation type="submission" date="2021-06" db="EMBL/GenBank/DDBJ databases">
        <authorList>
            <person name="Kallberg Y."/>
            <person name="Tangrot J."/>
            <person name="Rosling A."/>
        </authorList>
    </citation>
    <scope>NUCLEOTIDE SEQUENCE</scope>
    <source>
        <strain evidence="1">IA702</strain>
    </source>
</reference>
<gene>
    <name evidence="1" type="ORF">POCULU_LOCUS8568</name>
</gene>
<evidence type="ECO:0000313" key="2">
    <source>
        <dbReference type="Proteomes" id="UP000789572"/>
    </source>
</evidence>
<proteinExistence type="predicted"/>
<dbReference type="AlphaFoldDB" id="A0A9N9D5X2"/>
<name>A0A9N9D5X2_9GLOM</name>
<dbReference type="Proteomes" id="UP000789572">
    <property type="component" value="Unassembled WGS sequence"/>
</dbReference>
<dbReference type="OrthoDB" id="5380555at2759"/>
<dbReference type="EMBL" id="CAJVPJ010002548">
    <property type="protein sequence ID" value="CAG8624111.1"/>
    <property type="molecule type" value="Genomic_DNA"/>
</dbReference>
<comment type="caution">
    <text evidence="1">The sequence shown here is derived from an EMBL/GenBank/DDBJ whole genome shotgun (WGS) entry which is preliminary data.</text>
</comment>
<protein>
    <submittedName>
        <fullName evidence="1">9068_t:CDS:1</fullName>
    </submittedName>
</protein>
<organism evidence="1 2">
    <name type="scientific">Paraglomus occultum</name>
    <dbReference type="NCBI Taxonomy" id="144539"/>
    <lineage>
        <taxon>Eukaryota</taxon>
        <taxon>Fungi</taxon>
        <taxon>Fungi incertae sedis</taxon>
        <taxon>Mucoromycota</taxon>
        <taxon>Glomeromycotina</taxon>
        <taxon>Glomeromycetes</taxon>
        <taxon>Paraglomerales</taxon>
        <taxon>Paraglomeraceae</taxon>
        <taxon>Paraglomus</taxon>
    </lineage>
</organism>
<evidence type="ECO:0000313" key="1">
    <source>
        <dbReference type="EMBL" id="CAG8624111.1"/>
    </source>
</evidence>
<accession>A0A9N9D5X2</accession>
<sequence length="117" mass="13258">MESLQGVRGHRKILDRNHMASLGKSISSHLQYSQLWPFRISKKTTSEISRCFITGVSPHSMMDFMSGFNFVTNVSHKKTLSGLHSLDDEDVLATLQLSIMCGPDEDEVQEHSYINMK</sequence>
<keyword evidence="2" id="KW-1185">Reference proteome</keyword>